<protein>
    <recommendedName>
        <fullName evidence="7">UPF0266 membrane protein JJB97_00485</fullName>
    </recommendedName>
</protein>
<keyword evidence="4 7" id="KW-0812">Transmembrane</keyword>
<proteinExistence type="inferred from homology"/>
<evidence type="ECO:0000313" key="8">
    <source>
        <dbReference type="EMBL" id="MBK4713830.1"/>
    </source>
</evidence>
<dbReference type="EMBL" id="JAEPBH010000001">
    <property type="protein sequence ID" value="MBK4713830.1"/>
    <property type="molecule type" value="Genomic_DNA"/>
</dbReference>
<evidence type="ECO:0000256" key="3">
    <source>
        <dbReference type="ARBA" id="ARBA00022475"/>
    </source>
</evidence>
<dbReference type="Pfam" id="PF06173">
    <property type="entry name" value="DUF986"/>
    <property type="match status" value="1"/>
</dbReference>
<comment type="caution">
    <text evidence="8">The sequence shown here is derived from an EMBL/GenBank/DDBJ whole genome shotgun (WGS) entry which is preliminary data.</text>
</comment>
<evidence type="ECO:0000256" key="1">
    <source>
        <dbReference type="ARBA" id="ARBA00004651"/>
    </source>
</evidence>
<evidence type="ECO:0000256" key="4">
    <source>
        <dbReference type="ARBA" id="ARBA00022692"/>
    </source>
</evidence>
<dbReference type="NCBIfam" id="NF002791">
    <property type="entry name" value="PRK02913.1"/>
    <property type="match status" value="1"/>
</dbReference>
<dbReference type="RefSeq" id="WP_238711812.1">
    <property type="nucleotide sequence ID" value="NZ_JAEPBH010000001.1"/>
</dbReference>
<feature type="transmembrane region" description="Helical" evidence="7">
    <location>
        <begin position="68"/>
        <end position="87"/>
    </location>
</feature>
<dbReference type="PIRSF" id="PIRSF020687">
    <property type="entry name" value="UCP020687"/>
    <property type="match status" value="1"/>
</dbReference>
<keyword evidence="6 7" id="KW-0472">Membrane</keyword>
<name>A0A8K0V497_9ENTR</name>
<keyword evidence="3 7" id="KW-1003">Cell membrane</keyword>
<dbReference type="Proteomes" id="UP000659047">
    <property type="component" value="Unassembled WGS sequence"/>
</dbReference>
<dbReference type="InterPro" id="IPR009328">
    <property type="entry name" value="DUF986"/>
</dbReference>
<dbReference type="GO" id="GO:0005886">
    <property type="term" value="C:plasma membrane"/>
    <property type="evidence" value="ECO:0007669"/>
    <property type="project" value="UniProtKB-SubCell"/>
</dbReference>
<gene>
    <name evidence="8" type="ORF">JJB97_00485</name>
</gene>
<comment type="subcellular location">
    <subcellularLocation>
        <location evidence="1 7">Cell membrane</location>
        <topology evidence="1 7">Multi-pass membrane protein</topology>
    </subcellularLocation>
</comment>
<keyword evidence="9" id="KW-1185">Reference proteome</keyword>
<evidence type="ECO:0000313" key="9">
    <source>
        <dbReference type="Proteomes" id="UP000659047"/>
    </source>
</evidence>
<evidence type="ECO:0000256" key="7">
    <source>
        <dbReference type="HAMAP-Rule" id="MF_01071"/>
    </source>
</evidence>
<sequence>MTLTQSLLVVFILLLFGWAIYDEWILDSRRGPTRLKVALLRRSPVDIAIFTALVAILIYNNITAHGPVLTTWLLGVVALLAIYSGWLKQPSIRFKDQGFFYSGIWIDYHRITAMNLSQDGVLVVKLERKSLYIRVKHINDLEKIYQFMLTVQ</sequence>
<dbReference type="AlphaFoldDB" id="A0A8K0V497"/>
<feature type="transmembrane region" description="Helical" evidence="7">
    <location>
        <begin position="6"/>
        <end position="24"/>
    </location>
</feature>
<organism evidence="8 9">
    <name type="scientific">Tenebrionibacter intestinalis</name>
    <dbReference type="NCBI Taxonomy" id="2799638"/>
    <lineage>
        <taxon>Bacteria</taxon>
        <taxon>Pseudomonadati</taxon>
        <taxon>Pseudomonadota</taxon>
        <taxon>Gammaproteobacteria</taxon>
        <taxon>Enterobacterales</taxon>
        <taxon>Enterobacteriaceae</taxon>
        <taxon>Tenebrionibacter/Tenebrionicola group</taxon>
        <taxon>Tenebrionibacter</taxon>
    </lineage>
</organism>
<accession>A0A8K0V497</accession>
<evidence type="ECO:0000256" key="5">
    <source>
        <dbReference type="ARBA" id="ARBA00022989"/>
    </source>
</evidence>
<dbReference type="HAMAP" id="MF_01071">
    <property type="entry name" value="UPF0266"/>
    <property type="match status" value="1"/>
</dbReference>
<reference evidence="8" key="1">
    <citation type="submission" date="2021-01" db="EMBL/GenBank/DDBJ databases">
        <title>Intestinitalea alba gen. nov., sp. nov., a novel genus of the family Enterobacteriaceae, isolated from the gut of the plastic-eating mealworm Tenebrio molitor L.</title>
        <authorList>
            <person name="Yang Y."/>
        </authorList>
    </citation>
    <scope>NUCLEOTIDE SEQUENCE</scope>
    <source>
        <strain evidence="8">BIT-L3</strain>
    </source>
</reference>
<evidence type="ECO:0000256" key="6">
    <source>
        <dbReference type="ARBA" id="ARBA00023136"/>
    </source>
</evidence>
<comment type="similarity">
    <text evidence="2 7">Belongs to the UPF0266 family.</text>
</comment>
<keyword evidence="5 7" id="KW-1133">Transmembrane helix</keyword>
<feature type="transmembrane region" description="Helical" evidence="7">
    <location>
        <begin position="45"/>
        <end position="62"/>
    </location>
</feature>
<evidence type="ECO:0000256" key="2">
    <source>
        <dbReference type="ARBA" id="ARBA00009962"/>
    </source>
</evidence>